<dbReference type="InterPro" id="IPR000873">
    <property type="entry name" value="AMP-dep_synth/lig_dom"/>
</dbReference>
<dbReference type="GO" id="GO:0006633">
    <property type="term" value="P:fatty acid biosynthetic process"/>
    <property type="evidence" value="ECO:0000318"/>
    <property type="project" value="GO_Central"/>
</dbReference>
<feature type="domain" description="AMP-dependent synthetase/ligase" evidence="2">
    <location>
        <begin position="42"/>
        <end position="437"/>
    </location>
</feature>
<dbReference type="GO" id="GO:0016405">
    <property type="term" value="F:CoA-ligase activity"/>
    <property type="evidence" value="ECO:0000318"/>
    <property type="project" value="GO_Central"/>
</dbReference>
<organism evidence="4 5">
    <name type="scientific">Tribolium castaneum</name>
    <name type="common">Red flour beetle</name>
    <dbReference type="NCBI Taxonomy" id="7070"/>
    <lineage>
        <taxon>Eukaryota</taxon>
        <taxon>Metazoa</taxon>
        <taxon>Ecdysozoa</taxon>
        <taxon>Arthropoda</taxon>
        <taxon>Hexapoda</taxon>
        <taxon>Insecta</taxon>
        <taxon>Pterygota</taxon>
        <taxon>Neoptera</taxon>
        <taxon>Endopterygota</taxon>
        <taxon>Coleoptera</taxon>
        <taxon>Polyphaga</taxon>
        <taxon>Cucujiformia</taxon>
        <taxon>Tenebrionidae</taxon>
        <taxon>Tenebrionidae incertae sedis</taxon>
        <taxon>Tribolium</taxon>
    </lineage>
</organism>
<evidence type="ECO:0000313" key="5">
    <source>
        <dbReference type="Proteomes" id="UP000007266"/>
    </source>
</evidence>
<keyword evidence="5" id="KW-1185">Reference proteome</keyword>
<evidence type="ECO:0000313" key="4">
    <source>
        <dbReference type="EMBL" id="EFA07690.2"/>
    </source>
</evidence>
<accession>D6WR85</accession>
<dbReference type="KEGG" id="tca:664439"/>
<dbReference type="EMBL" id="KQ971354">
    <property type="protein sequence ID" value="EFA07690.2"/>
    <property type="molecule type" value="Genomic_DNA"/>
</dbReference>
<dbReference type="InterPro" id="IPR042099">
    <property type="entry name" value="ANL_N_sf"/>
</dbReference>
<dbReference type="SUPFAM" id="SSF56801">
    <property type="entry name" value="Acetyl-CoA synthetase-like"/>
    <property type="match status" value="1"/>
</dbReference>
<dbReference type="Proteomes" id="UP000007266">
    <property type="component" value="Linkage group 7"/>
</dbReference>
<dbReference type="Pfam" id="PF13193">
    <property type="entry name" value="AMP-binding_C"/>
    <property type="match status" value="1"/>
</dbReference>
<comment type="similarity">
    <text evidence="1">Belongs to the ATP-dependent AMP-binding enzyme family.</text>
</comment>
<dbReference type="Gene3D" id="3.40.50.12780">
    <property type="entry name" value="N-terminal domain of ligase-like"/>
    <property type="match status" value="1"/>
</dbReference>
<dbReference type="HOGENOM" id="CLU_000022_59_11_1"/>
<proteinExistence type="inferred from homology"/>
<feature type="domain" description="AMP-binding enzyme C-terminal" evidence="3">
    <location>
        <begin position="490"/>
        <end position="565"/>
    </location>
</feature>
<dbReference type="GO" id="GO:0005739">
    <property type="term" value="C:mitochondrion"/>
    <property type="evidence" value="ECO:0000318"/>
    <property type="project" value="GO_Central"/>
</dbReference>
<dbReference type="OMA" id="KGKWFKT"/>
<dbReference type="FunCoup" id="D6WR85">
    <property type="interactions" value="634"/>
</dbReference>
<evidence type="ECO:0000259" key="3">
    <source>
        <dbReference type="Pfam" id="PF13193"/>
    </source>
</evidence>
<evidence type="ECO:0000256" key="1">
    <source>
        <dbReference type="ARBA" id="ARBA00006432"/>
    </source>
</evidence>
<name>D6WR85_TRICA</name>
<dbReference type="STRING" id="7070.D6WR85"/>
<dbReference type="AlphaFoldDB" id="D6WR85"/>
<dbReference type="CDD" id="cd05941">
    <property type="entry name" value="MCS"/>
    <property type="match status" value="1"/>
</dbReference>
<dbReference type="PANTHER" id="PTHR43201">
    <property type="entry name" value="ACYL-COA SYNTHETASE"/>
    <property type="match status" value="1"/>
</dbReference>
<dbReference type="InParanoid" id="D6WR85"/>
<reference evidence="4 5" key="2">
    <citation type="journal article" date="2010" name="Nucleic Acids Res.">
        <title>BeetleBase in 2010: revisions to provide comprehensive genomic information for Tribolium castaneum.</title>
        <authorList>
            <person name="Kim H.S."/>
            <person name="Murphy T."/>
            <person name="Xia J."/>
            <person name="Caragea D."/>
            <person name="Park Y."/>
            <person name="Beeman R.W."/>
            <person name="Lorenzen M.D."/>
            <person name="Butcher S."/>
            <person name="Manak J.R."/>
            <person name="Brown S.J."/>
        </authorList>
    </citation>
    <scope>GENOME REANNOTATION</scope>
    <source>
        <strain evidence="4 5">Georgia GA2</strain>
    </source>
</reference>
<dbReference type="Pfam" id="PF00501">
    <property type="entry name" value="AMP-binding"/>
    <property type="match status" value="1"/>
</dbReference>
<dbReference type="InterPro" id="IPR025110">
    <property type="entry name" value="AMP-bd_C"/>
</dbReference>
<dbReference type="InterPro" id="IPR045851">
    <property type="entry name" value="AMP-bd_C_sf"/>
</dbReference>
<gene>
    <name evidence="4" type="primary">AUGUSTUS-3.0.2_30763</name>
    <name evidence="4" type="ORF">TcasGA2_TC030763</name>
</gene>
<protein>
    <submittedName>
        <fullName evidence="4">Acyl-CoA synthetase family member 3, mitochondrial-like Protein</fullName>
    </submittedName>
</protein>
<evidence type="ECO:0000259" key="2">
    <source>
        <dbReference type="Pfam" id="PF00501"/>
    </source>
</evidence>
<reference evidence="4 5" key="1">
    <citation type="journal article" date="2008" name="Nature">
        <title>The genome of the model beetle and pest Tribolium castaneum.</title>
        <authorList>
            <consortium name="Tribolium Genome Sequencing Consortium"/>
            <person name="Richards S."/>
            <person name="Gibbs R.A."/>
            <person name="Weinstock G.M."/>
            <person name="Brown S.J."/>
            <person name="Denell R."/>
            <person name="Beeman R.W."/>
            <person name="Gibbs R."/>
            <person name="Beeman R.W."/>
            <person name="Brown S.J."/>
            <person name="Bucher G."/>
            <person name="Friedrich M."/>
            <person name="Grimmelikhuijzen C.J."/>
            <person name="Klingler M."/>
            <person name="Lorenzen M."/>
            <person name="Richards S."/>
            <person name="Roth S."/>
            <person name="Schroder R."/>
            <person name="Tautz D."/>
            <person name="Zdobnov E.M."/>
            <person name="Muzny D."/>
            <person name="Gibbs R.A."/>
            <person name="Weinstock G.M."/>
            <person name="Attaway T."/>
            <person name="Bell S."/>
            <person name="Buhay C.J."/>
            <person name="Chandrabose M.N."/>
            <person name="Chavez D."/>
            <person name="Clerk-Blankenburg K.P."/>
            <person name="Cree A."/>
            <person name="Dao M."/>
            <person name="Davis C."/>
            <person name="Chacko J."/>
            <person name="Dinh H."/>
            <person name="Dugan-Rocha S."/>
            <person name="Fowler G."/>
            <person name="Garner T.T."/>
            <person name="Garnes J."/>
            <person name="Gnirke A."/>
            <person name="Hawes A."/>
            <person name="Hernandez J."/>
            <person name="Hines S."/>
            <person name="Holder M."/>
            <person name="Hume J."/>
            <person name="Jhangiani S.N."/>
            <person name="Joshi V."/>
            <person name="Khan Z.M."/>
            <person name="Jackson L."/>
            <person name="Kovar C."/>
            <person name="Kowis A."/>
            <person name="Lee S."/>
            <person name="Lewis L.R."/>
            <person name="Margolis J."/>
            <person name="Morgan M."/>
            <person name="Nazareth L.V."/>
            <person name="Nguyen N."/>
            <person name="Okwuonu G."/>
            <person name="Parker D."/>
            <person name="Richards S."/>
            <person name="Ruiz S.J."/>
            <person name="Santibanez J."/>
            <person name="Savard J."/>
            <person name="Scherer S.E."/>
            <person name="Schneider B."/>
            <person name="Sodergren E."/>
            <person name="Tautz D."/>
            <person name="Vattahil S."/>
            <person name="Villasana D."/>
            <person name="White C.S."/>
            <person name="Wright R."/>
            <person name="Park Y."/>
            <person name="Beeman R.W."/>
            <person name="Lord J."/>
            <person name="Oppert B."/>
            <person name="Lorenzen M."/>
            <person name="Brown S."/>
            <person name="Wang L."/>
            <person name="Savard J."/>
            <person name="Tautz D."/>
            <person name="Richards S."/>
            <person name="Weinstock G."/>
            <person name="Gibbs R.A."/>
            <person name="Liu Y."/>
            <person name="Worley K."/>
            <person name="Weinstock G."/>
            <person name="Elsik C.G."/>
            <person name="Reese J.T."/>
            <person name="Elhaik E."/>
            <person name="Landan G."/>
            <person name="Graur D."/>
            <person name="Arensburger P."/>
            <person name="Atkinson P."/>
            <person name="Beeman R.W."/>
            <person name="Beidler J."/>
            <person name="Brown S.J."/>
            <person name="Demuth J.P."/>
            <person name="Drury D.W."/>
            <person name="Du Y.Z."/>
            <person name="Fujiwara H."/>
            <person name="Lorenzen M."/>
            <person name="Maselli V."/>
            <person name="Osanai M."/>
            <person name="Park Y."/>
            <person name="Robertson H.M."/>
            <person name="Tu Z."/>
            <person name="Wang J.J."/>
            <person name="Wang S."/>
            <person name="Richards S."/>
            <person name="Song H."/>
            <person name="Zhang L."/>
            <person name="Sodergren E."/>
            <person name="Werner D."/>
            <person name="Stanke M."/>
            <person name="Morgenstern B."/>
            <person name="Solovyev V."/>
            <person name="Kosarev P."/>
            <person name="Brown G."/>
            <person name="Chen H.C."/>
            <person name="Ermolaeva O."/>
            <person name="Hlavina W."/>
            <person name="Kapustin Y."/>
            <person name="Kiryutin B."/>
            <person name="Kitts P."/>
            <person name="Maglott D."/>
            <person name="Pruitt K."/>
            <person name="Sapojnikov V."/>
            <person name="Souvorov A."/>
            <person name="Mackey A.J."/>
            <person name="Waterhouse R.M."/>
            <person name="Wyder S."/>
            <person name="Zdobnov E.M."/>
            <person name="Zdobnov E.M."/>
            <person name="Wyder S."/>
            <person name="Kriventseva E.V."/>
            <person name="Kadowaki T."/>
            <person name="Bork P."/>
            <person name="Aranda M."/>
            <person name="Bao R."/>
            <person name="Beermann A."/>
            <person name="Berns N."/>
            <person name="Bolognesi R."/>
            <person name="Bonneton F."/>
            <person name="Bopp D."/>
            <person name="Brown S.J."/>
            <person name="Bucher G."/>
            <person name="Butts T."/>
            <person name="Chaumot A."/>
            <person name="Denell R.E."/>
            <person name="Ferrier D.E."/>
            <person name="Friedrich M."/>
            <person name="Gordon C.M."/>
            <person name="Jindra M."/>
            <person name="Klingler M."/>
            <person name="Lan Q."/>
            <person name="Lattorff H.M."/>
            <person name="Laudet V."/>
            <person name="von Levetsow C."/>
            <person name="Liu Z."/>
            <person name="Lutz R."/>
            <person name="Lynch J.A."/>
            <person name="da Fonseca R.N."/>
            <person name="Posnien N."/>
            <person name="Reuter R."/>
            <person name="Roth S."/>
            <person name="Savard J."/>
            <person name="Schinko J.B."/>
            <person name="Schmitt C."/>
            <person name="Schoppmeier M."/>
            <person name="Schroder R."/>
            <person name="Shippy T.D."/>
            <person name="Simonnet F."/>
            <person name="Marques-Souza H."/>
            <person name="Tautz D."/>
            <person name="Tomoyasu Y."/>
            <person name="Trauner J."/>
            <person name="Van der Zee M."/>
            <person name="Vervoort M."/>
            <person name="Wittkopp N."/>
            <person name="Wimmer E.A."/>
            <person name="Yang X."/>
            <person name="Jones A.K."/>
            <person name="Sattelle D.B."/>
            <person name="Ebert P.R."/>
            <person name="Nelson D."/>
            <person name="Scott J.G."/>
            <person name="Beeman R.W."/>
            <person name="Muthukrishnan S."/>
            <person name="Kramer K.J."/>
            <person name="Arakane Y."/>
            <person name="Beeman R.W."/>
            <person name="Zhu Q."/>
            <person name="Hogenkamp D."/>
            <person name="Dixit R."/>
            <person name="Oppert B."/>
            <person name="Jiang H."/>
            <person name="Zou Z."/>
            <person name="Marshall J."/>
            <person name="Elpidina E."/>
            <person name="Vinokurov K."/>
            <person name="Oppert C."/>
            <person name="Zou Z."/>
            <person name="Evans J."/>
            <person name="Lu Z."/>
            <person name="Zhao P."/>
            <person name="Sumathipala N."/>
            <person name="Altincicek B."/>
            <person name="Vilcinskas A."/>
            <person name="Williams M."/>
            <person name="Hultmark D."/>
            <person name="Hetru C."/>
            <person name="Jiang H."/>
            <person name="Grimmelikhuijzen C.J."/>
            <person name="Hauser F."/>
            <person name="Cazzamali G."/>
            <person name="Williamson M."/>
            <person name="Park Y."/>
            <person name="Li B."/>
            <person name="Tanaka Y."/>
            <person name="Predel R."/>
            <person name="Neupert S."/>
            <person name="Schachtner J."/>
            <person name="Verleyen P."/>
            <person name="Raible F."/>
            <person name="Bork P."/>
            <person name="Friedrich M."/>
            <person name="Walden K.K."/>
            <person name="Robertson H.M."/>
            <person name="Angeli S."/>
            <person name="Foret S."/>
            <person name="Bucher G."/>
            <person name="Schuetz S."/>
            <person name="Maleszka R."/>
            <person name="Wimmer E.A."/>
            <person name="Beeman R.W."/>
            <person name="Lorenzen M."/>
            <person name="Tomoyasu Y."/>
            <person name="Miller S.C."/>
            <person name="Grossmann D."/>
            <person name="Bucher G."/>
        </authorList>
    </citation>
    <scope>NUCLEOTIDE SEQUENCE [LARGE SCALE GENOMIC DNA]</scope>
    <source>
        <strain evidence="4 5">Georgia GA2</strain>
    </source>
</reference>
<dbReference type="InterPro" id="IPR020845">
    <property type="entry name" value="AMP-binding_CS"/>
</dbReference>
<dbReference type="OrthoDB" id="2962993at2759"/>
<dbReference type="eggNOG" id="KOG1176">
    <property type="taxonomic scope" value="Eukaryota"/>
</dbReference>
<sequence>MSFLSRQLKFCLKLPRLTTQIRLQQTKPKLAVSGDVIPIFSNAHLFPDKVALRDSVGSYTYGNLFISAKELANTITQKVDGKTNQRVMFLCSHDADYVVTLWAIWMSGQIAVPLSPQHPKNILLYYANDTNASLLITTSQYVDLMQRVAKNTNTKLHVLDDKLKLTTAAKVATKKSDLEAPLSLSFYSANNALILYTSGTTGNPKGVVLTHKNIVFQVNTLLEAWKWTPNDVILHTLPLHHVHGIVNALLCPLYMGAKTIMLPKFDANAVWSHLLGVSPQQGDRRISVYMAVPTIYTKLIEEYKRVFSSDPKMVEHIRNILKNKVRLMVSGSAPLPVPVYQQWFEISGHKLLERYGMTETGMSLSNLYDSDREPGFVGLPLPGVSVRLVDENSKSSALEMTNSGGEISCQMDNKLVVSGEVKGELLVKSDGVFREYYNRPEATKKEFSQDGWFKTGDVSLFSISKNKFKILGRKSSDIIKSGGYKLSAIEIETALLGHPDIKDCVVVGVEDKEWGQRVAAVVVLRENKTLTLEDLRSWGGEKLAKYALPSVLEIVNEIPKNAMGKVNKKQLVDAVFRK</sequence>
<dbReference type="Gene3D" id="3.30.300.30">
    <property type="match status" value="1"/>
</dbReference>
<dbReference type="PROSITE" id="PS00455">
    <property type="entry name" value="AMP_BINDING"/>
    <property type="match status" value="1"/>
</dbReference>
<dbReference type="PANTHER" id="PTHR43201:SF8">
    <property type="entry name" value="ACYL-COA SYNTHETASE FAMILY MEMBER 3"/>
    <property type="match status" value="1"/>
</dbReference>